<name>A0AC61MMX3_9FIRM</name>
<dbReference type="Proteomes" id="UP000595814">
    <property type="component" value="Chromosome"/>
</dbReference>
<dbReference type="EMBL" id="CP066744">
    <property type="protein sequence ID" value="QQK06966.1"/>
    <property type="molecule type" value="Genomic_DNA"/>
</dbReference>
<gene>
    <name evidence="1" type="primary">pglZ</name>
    <name evidence="1" type="ORF">JFY71_06350</name>
</gene>
<sequence>MAELNLSQIENTLNDEFRDVSSRRKIVFWYDSKGDFVEDVSSLVLENAKLLILKENHLFETKHILEVEDKESNYLVYAPFPRPRNEDNHLADTILYSKTFVADRLSLIMVELGIKEERKILLEKYSKFFNSKERFNKFKELEIDSYTEENIELGFLAILVGIKEVRFESIVKSILKEGNLEENSILKDFGKYSLKEAFWKYSYKYFGYNSKEPTLVKFVLGLFATYIQRKTGLENILKNEEYILEKPGGVIAFINSLMNDIRMQETFRSLSKYVYEQIDGDSLFSKIDLEVLLDLDVFESLEYKFINWIVNRFLDEHFDTKVKEYNIVDLINLRKEKFFGKDFSNDYEMLLAAYKVLSFENRNYDLELNEMVKEYDKSWYLQDLNYRRFYFHLDKIENVSQYEKLRDYVENTYVNNFLDPYNIAFNNVFNYGDLDNIKLQKDFYNNNIHFDNRRSLVIISDALRYEVGKDLVSQMNLSEKFEAEIEPQISILPSITKLGMAALLPHKEIEINKKFDVFVDEKKAGSLTERENILKSRKENSRAIQFDVINNYSKEELREFVKDQSVIYIYHNQIDARGDELKTENEVFNACNEAIEEIINLIRKLSGHVSIHNYIVTSDHGFIYKRSVNSEAEKIDKFYKTDDIKNRRFIISENEYKIHGTKSISLGKVLNNNDKRYVIFPNSSNVFKLQGGGQNYFHGGASMQEVITPLINIKTRRGAVETKDVSIEMLNNSKNITSLNTSLEIYQKDIVTDIIKAVNYSIYFEDSLGEIISNEELYFADSRDENTGNRIRKLFFRLKEKSYDPNGKYYIVIKNTKTGIEDKLMVKIDIPFADDFGFDV</sequence>
<keyword evidence="2" id="KW-1185">Reference proteome</keyword>
<organism evidence="1 2">
    <name type="scientific">Miniphocaeibacter halophilus</name>
    <dbReference type="NCBI Taxonomy" id="2931922"/>
    <lineage>
        <taxon>Bacteria</taxon>
        <taxon>Bacillati</taxon>
        <taxon>Bacillota</taxon>
        <taxon>Tissierellia</taxon>
        <taxon>Tissierellales</taxon>
        <taxon>Peptoniphilaceae</taxon>
        <taxon>Miniphocaeibacter</taxon>
    </lineage>
</organism>
<accession>A0AC61MMX3</accession>
<reference evidence="1 2" key="1">
    <citation type="journal article" date="2022" name="Int. J. Syst. Evol. Microbiol.">
        <title>Miniphocaeibacter halophilus sp. nov., an ammonium-tolerant acetate-producing bacterium isolated from a biogas system.</title>
        <authorList>
            <person name="Schnurer A."/>
            <person name="Singh A."/>
            <person name="Bi S."/>
            <person name="Qiao W."/>
            <person name="Westerholm M."/>
        </authorList>
    </citation>
    <scope>NUCLEOTIDE SEQUENCE [LARGE SCALE GENOMIC DNA]</scope>
    <source>
        <strain evidence="1 2">AMB_01</strain>
    </source>
</reference>
<evidence type="ECO:0000313" key="2">
    <source>
        <dbReference type="Proteomes" id="UP000595814"/>
    </source>
</evidence>
<protein>
    <submittedName>
        <fullName evidence="1">BREX-1 system phosphatase PglZ type A</fullName>
    </submittedName>
</protein>
<evidence type="ECO:0000313" key="1">
    <source>
        <dbReference type="EMBL" id="QQK06966.1"/>
    </source>
</evidence>
<proteinExistence type="predicted"/>